<evidence type="ECO:0000313" key="3">
    <source>
        <dbReference type="Proteomes" id="UP000008068"/>
    </source>
</evidence>
<dbReference type="AlphaFoldDB" id="G0N1N5"/>
<dbReference type="EMBL" id="GL379827">
    <property type="protein sequence ID" value="EGT50154.1"/>
    <property type="molecule type" value="Genomic_DNA"/>
</dbReference>
<feature type="region of interest" description="Disordered" evidence="1">
    <location>
        <begin position="85"/>
        <end position="104"/>
    </location>
</feature>
<dbReference type="Proteomes" id="UP000008068">
    <property type="component" value="Unassembled WGS sequence"/>
</dbReference>
<evidence type="ECO:0000313" key="2">
    <source>
        <dbReference type="EMBL" id="EGT50154.1"/>
    </source>
</evidence>
<dbReference type="HOGENOM" id="CLU_2252414_0_0_1"/>
<accession>G0N1N5</accession>
<proteinExistence type="predicted"/>
<sequence>MCVPRQQLETQNCKNFCNIFFVGKTGYDSGTFKVRPASRTTIRTGFRKPSSWSQSGTVVSVIRSTREKDFVGTVILKRIQEEAERQLNSGPSTPAWHVSTPCRK</sequence>
<keyword evidence="3" id="KW-1185">Reference proteome</keyword>
<reference evidence="3" key="1">
    <citation type="submission" date="2011-07" db="EMBL/GenBank/DDBJ databases">
        <authorList>
            <consortium name="Caenorhabditis brenneri Sequencing and Analysis Consortium"/>
            <person name="Wilson R.K."/>
        </authorList>
    </citation>
    <scope>NUCLEOTIDE SEQUENCE [LARGE SCALE GENOMIC DNA]</scope>
    <source>
        <strain evidence="3">PB2801</strain>
    </source>
</reference>
<protein>
    <submittedName>
        <fullName evidence="2">Uncharacterized protein</fullName>
    </submittedName>
</protein>
<evidence type="ECO:0000256" key="1">
    <source>
        <dbReference type="SAM" id="MobiDB-lite"/>
    </source>
</evidence>
<dbReference type="InParanoid" id="G0N1N5"/>
<name>G0N1N5_CAEBE</name>
<gene>
    <name evidence="2" type="ORF">CAEBREN_22553</name>
</gene>
<organism evidence="3">
    <name type="scientific">Caenorhabditis brenneri</name>
    <name type="common">Nematode worm</name>
    <dbReference type="NCBI Taxonomy" id="135651"/>
    <lineage>
        <taxon>Eukaryota</taxon>
        <taxon>Metazoa</taxon>
        <taxon>Ecdysozoa</taxon>
        <taxon>Nematoda</taxon>
        <taxon>Chromadorea</taxon>
        <taxon>Rhabditida</taxon>
        <taxon>Rhabditina</taxon>
        <taxon>Rhabditomorpha</taxon>
        <taxon>Rhabditoidea</taxon>
        <taxon>Rhabditidae</taxon>
        <taxon>Peloderinae</taxon>
        <taxon>Caenorhabditis</taxon>
    </lineage>
</organism>